<protein>
    <recommendedName>
        <fullName evidence="4">WxL domain-containing protein</fullName>
    </recommendedName>
</protein>
<evidence type="ECO:0000256" key="1">
    <source>
        <dbReference type="SAM" id="MobiDB-lite"/>
    </source>
</evidence>
<feature type="compositionally biased region" description="Polar residues" evidence="1">
    <location>
        <begin position="1"/>
        <end position="13"/>
    </location>
</feature>
<dbReference type="AlphaFoldDB" id="A0A239N8E0"/>
<keyword evidence="3" id="KW-1185">Reference proteome</keyword>
<organism evidence="2 3">
    <name type="scientific">Streptosporangium subroseum</name>
    <dbReference type="NCBI Taxonomy" id="106412"/>
    <lineage>
        <taxon>Bacteria</taxon>
        <taxon>Bacillati</taxon>
        <taxon>Actinomycetota</taxon>
        <taxon>Actinomycetes</taxon>
        <taxon>Streptosporangiales</taxon>
        <taxon>Streptosporangiaceae</taxon>
        <taxon>Streptosporangium</taxon>
    </lineage>
</organism>
<proteinExistence type="predicted"/>
<reference evidence="2 3" key="1">
    <citation type="submission" date="2017-06" db="EMBL/GenBank/DDBJ databases">
        <authorList>
            <person name="Kim H.J."/>
            <person name="Triplett B.A."/>
        </authorList>
    </citation>
    <scope>NUCLEOTIDE SEQUENCE [LARGE SCALE GENOMIC DNA]</scope>
    <source>
        <strain evidence="2 3">CGMCC 4.2132</strain>
    </source>
</reference>
<dbReference type="Proteomes" id="UP000198282">
    <property type="component" value="Unassembled WGS sequence"/>
</dbReference>
<evidence type="ECO:0008006" key="4">
    <source>
        <dbReference type="Google" id="ProtNLM"/>
    </source>
</evidence>
<name>A0A239N8E0_9ACTN</name>
<evidence type="ECO:0000313" key="2">
    <source>
        <dbReference type="EMBL" id="SNT50478.1"/>
    </source>
</evidence>
<accession>A0A239N8E0</accession>
<dbReference type="EMBL" id="FZOD01000052">
    <property type="protein sequence ID" value="SNT50478.1"/>
    <property type="molecule type" value="Genomic_DNA"/>
</dbReference>
<sequence length="162" mass="16824">MTGVTVGQMSGQMTTAQADTSTDTTVANVEVGLAITLTELTPTFTLSGNPGDTVTDADAVTMRVTTNNFAGYSVTVQPTSPNLTPSIGSNTDVIPMNLLEVSGPIQAGAYVPLNPAVPVQVARKDERSVDDGDVITNGYRITIPAVRPDTYSGTLLYSAITL</sequence>
<feature type="region of interest" description="Disordered" evidence="1">
    <location>
        <begin position="1"/>
        <end position="22"/>
    </location>
</feature>
<evidence type="ECO:0000313" key="3">
    <source>
        <dbReference type="Proteomes" id="UP000198282"/>
    </source>
</evidence>
<gene>
    <name evidence="2" type="ORF">SAMN05216276_105227</name>
</gene>